<keyword evidence="3" id="KW-0067">ATP-binding</keyword>
<reference evidence="8 9" key="1">
    <citation type="journal article" date="2011" name="J. Bacteriol.">
        <title>Complete genome sequence of Mycoplasma haemofelis, a hemotropic mycoplasma.</title>
        <authorList>
            <person name="Barker E.N."/>
            <person name="Helps C.R."/>
            <person name="Peters I.R."/>
            <person name="Darby A.C."/>
            <person name="Radford A.D."/>
            <person name="Tasker S."/>
        </authorList>
    </citation>
    <scope>NUCLEOTIDE SEQUENCE [LARGE SCALE GENOMIC DNA]</scope>
    <source>
        <strain evidence="8 9">Langford 1</strain>
    </source>
</reference>
<evidence type="ECO:0000256" key="5">
    <source>
        <dbReference type="ARBA" id="ARBA00023146"/>
    </source>
</evidence>
<proteinExistence type="predicted"/>
<dbReference type="Proteomes" id="UP000008637">
    <property type="component" value="Chromosome"/>
</dbReference>
<accession>E8ZK48</accession>
<dbReference type="GO" id="GO:0000049">
    <property type="term" value="F:tRNA binding"/>
    <property type="evidence" value="ECO:0007669"/>
    <property type="project" value="InterPro"/>
</dbReference>
<evidence type="ECO:0000259" key="7">
    <source>
        <dbReference type="Pfam" id="PF02912"/>
    </source>
</evidence>
<feature type="domain" description="Phenylalanyl-tRNA synthetase" evidence="6">
    <location>
        <begin position="78"/>
        <end position="323"/>
    </location>
</feature>
<sequence length="327" mass="37599">MIKELFSSAKDIKEAISIKKAYEENHILPLKLKIASSSPEEKRVLGQQINALKGELDKAFYEFKNILESKDLEPPLFDLPLSNPSLESYSFNYLSKIQEDLIELFHGLGFTIERGREIVTVEENFDNLCIPENHPSRSKSETFYLDNSRLLRPHCTSNTSIHLISKANRQDFIKCVTIGPVYRRDDESNRHTHQFTQLDFVCLGKGINLSNLKWMLKAICGCIFGESREYRFRNSYFPFTKPSLELDMKCICDDIDSCRICKGTGWIEILGAGMLRDEILRKAGYSEEFEAIAGGVGIERLALIKYQVKDIRSLYSNSFQFLKDDNF</sequence>
<feature type="domain" description="Phenylalanine-tRNA ligase class II N-terminal" evidence="7">
    <location>
        <begin position="33"/>
        <end position="73"/>
    </location>
</feature>
<evidence type="ECO:0000259" key="6">
    <source>
        <dbReference type="Pfam" id="PF01409"/>
    </source>
</evidence>
<dbReference type="InterPro" id="IPR045864">
    <property type="entry name" value="aa-tRNA-synth_II/BPL/LPL"/>
</dbReference>
<dbReference type="PANTHER" id="PTHR11538:SF41">
    <property type="entry name" value="PHENYLALANINE--TRNA LIGASE, MITOCHONDRIAL"/>
    <property type="match status" value="1"/>
</dbReference>
<dbReference type="InterPro" id="IPR004188">
    <property type="entry name" value="Phe-tRNA_ligase_II_N"/>
</dbReference>
<evidence type="ECO:0000256" key="1">
    <source>
        <dbReference type="ARBA" id="ARBA00022598"/>
    </source>
</evidence>
<dbReference type="SUPFAM" id="SSF55681">
    <property type="entry name" value="Class II aaRS and biotin synthetases"/>
    <property type="match status" value="1"/>
</dbReference>
<dbReference type="GO" id="GO:0005737">
    <property type="term" value="C:cytoplasm"/>
    <property type="evidence" value="ECO:0007669"/>
    <property type="project" value="InterPro"/>
</dbReference>
<keyword evidence="9" id="KW-1185">Reference proteome</keyword>
<protein>
    <submittedName>
        <fullName evidence="8">Phenylalanyl-tRNA synthetase alpha chain</fullName>
        <ecNumber evidence="8">6.1.1.20</ecNumber>
    </submittedName>
</protein>
<evidence type="ECO:0000256" key="4">
    <source>
        <dbReference type="ARBA" id="ARBA00022917"/>
    </source>
</evidence>
<keyword evidence="4" id="KW-0648">Protein biosynthesis</keyword>
<dbReference type="GO" id="GO:0006432">
    <property type="term" value="P:phenylalanyl-tRNA aminoacylation"/>
    <property type="evidence" value="ECO:0007669"/>
    <property type="project" value="InterPro"/>
</dbReference>
<dbReference type="EMBL" id="FR773153">
    <property type="protein sequence ID" value="CBY93519.1"/>
    <property type="molecule type" value="Genomic_DNA"/>
</dbReference>
<keyword evidence="1 8" id="KW-0436">Ligase</keyword>
<dbReference type="HOGENOM" id="CLU_025086_0_1_14"/>
<dbReference type="AlphaFoldDB" id="E8ZK48"/>
<organism evidence="8 9">
    <name type="scientific">Mycoplasma haemofelis (strain Langford 1)</name>
    <name type="common">Haemobartonella felis</name>
    <dbReference type="NCBI Taxonomy" id="941640"/>
    <lineage>
        <taxon>Bacteria</taxon>
        <taxon>Bacillati</taxon>
        <taxon>Mycoplasmatota</taxon>
        <taxon>Mollicutes</taxon>
        <taxon>Mycoplasmataceae</taxon>
        <taxon>Mycoplasma</taxon>
    </lineage>
</organism>
<keyword evidence="5" id="KW-0030">Aminoacyl-tRNA synthetase</keyword>
<dbReference type="GO" id="GO:0004826">
    <property type="term" value="F:phenylalanine-tRNA ligase activity"/>
    <property type="evidence" value="ECO:0007669"/>
    <property type="project" value="UniProtKB-EC"/>
</dbReference>
<dbReference type="GO" id="GO:0005524">
    <property type="term" value="F:ATP binding"/>
    <property type="evidence" value="ECO:0007669"/>
    <property type="project" value="UniProtKB-KW"/>
</dbReference>
<name>E8ZK48_MYCHL</name>
<dbReference type="InterPro" id="IPR002319">
    <property type="entry name" value="Phenylalanyl-tRNA_Synthase"/>
</dbReference>
<dbReference type="CDD" id="cd00496">
    <property type="entry name" value="PheRS_alpha_core"/>
    <property type="match status" value="1"/>
</dbReference>
<evidence type="ECO:0000313" key="8">
    <source>
        <dbReference type="EMBL" id="CBY93519.1"/>
    </source>
</evidence>
<keyword evidence="2" id="KW-0547">Nucleotide-binding</keyword>
<dbReference type="OrthoDB" id="9800719at2"/>
<dbReference type="Pfam" id="PF02912">
    <property type="entry name" value="Phe_tRNA-synt_N"/>
    <property type="match status" value="1"/>
</dbReference>
<evidence type="ECO:0000313" key="9">
    <source>
        <dbReference type="Proteomes" id="UP000008637"/>
    </source>
</evidence>
<gene>
    <name evidence="8" type="primary">pheS</name>
    <name evidence="8" type="ORF">HF1_15110</name>
</gene>
<dbReference type="EC" id="6.1.1.20" evidence="8"/>
<dbReference type="KEGG" id="mha:HF1_15110"/>
<evidence type="ECO:0000256" key="2">
    <source>
        <dbReference type="ARBA" id="ARBA00022741"/>
    </source>
</evidence>
<dbReference type="Gene3D" id="3.30.930.10">
    <property type="entry name" value="Bira Bifunctional Protein, Domain 2"/>
    <property type="match status" value="1"/>
</dbReference>
<dbReference type="Pfam" id="PF01409">
    <property type="entry name" value="tRNA-synt_2d"/>
    <property type="match status" value="1"/>
</dbReference>
<dbReference type="PANTHER" id="PTHR11538">
    <property type="entry name" value="PHENYLALANYL-TRNA SYNTHETASE"/>
    <property type="match status" value="1"/>
</dbReference>
<evidence type="ECO:0000256" key="3">
    <source>
        <dbReference type="ARBA" id="ARBA00022840"/>
    </source>
</evidence>